<keyword evidence="2" id="KW-1185">Reference proteome</keyword>
<dbReference type="NCBIfam" id="TIGR01630">
    <property type="entry name" value="psiM2_ORF9"/>
    <property type="match status" value="1"/>
</dbReference>
<proteinExistence type="predicted"/>
<sequence>MTEAAAKLGLLSAEELERRDNDPEVLKEIRRDRKDRLAFGKRLREQEEAERQALQDRPAELARRELARRALCQQNFLPFVMRFSPEYDPGWVHKDICRRLEQFSEDVADRLSPRLLLTMPPRHGKSELTSKKFPAWHLGKFPKHEVMATSYSGSLSMGFSRINREILRDPAYHVLFETRLSHDSQGAEAWTTTEGGGYTSAGVGGAITGKGAHVLVIDDPVKNREDAESEASRENTWNWYTSTAYTRLAPGGGVLVILTRWHDDDLAGRLITAMGEGADQWEIVNYPAEAKEDEPYRKKGMALHPARYDTKALRRIQKMIGPRDWAALYQQDPVPEEGAYFNRDNIVWYDYDDPVSLPPADTMVEYSAWDLAIGQRQENDFSVGGVVSVDQHSRLWVRDVWRGHWGAKDLCTKILDLHVKWRCNMYGIEKGMIEMSIGPFLEEMKKERKLWDFYYHELKPGKQDKVARARAIQGMFESGKVHIPYNAPWTDAFVNELLRFPTGVNDDQVDFIAWIGMMLMVMAPATLIKKKKPSWRDKLAKFKVNDTTAKSAMSA</sequence>
<dbReference type="RefSeq" id="WP_163496587.1">
    <property type="nucleotide sequence ID" value="NZ_CP048711.1"/>
</dbReference>
<dbReference type="InterPro" id="IPR006517">
    <property type="entry name" value="Phage_terminase_lsu-like_C"/>
</dbReference>
<dbReference type="Pfam" id="PF03237">
    <property type="entry name" value="Terminase_6N"/>
    <property type="match status" value="1"/>
</dbReference>
<name>A0A6C0U4S9_9GAMM</name>
<dbReference type="Proteomes" id="UP000477680">
    <property type="component" value="Chromosome"/>
</dbReference>
<protein>
    <submittedName>
        <fullName evidence="1">Phage terminase large subunit</fullName>
    </submittedName>
</protein>
<reference evidence="1 2" key="1">
    <citation type="submission" date="2020-02" db="EMBL/GenBank/DDBJ databases">
        <title>Genome sequencing for Kineobactrum sp. M2.</title>
        <authorList>
            <person name="Park S.-J."/>
        </authorList>
    </citation>
    <scope>NUCLEOTIDE SEQUENCE [LARGE SCALE GENOMIC DNA]</scope>
    <source>
        <strain evidence="1 2">M2</strain>
    </source>
</reference>
<organism evidence="1 2">
    <name type="scientific">Kineobactrum salinum</name>
    <dbReference type="NCBI Taxonomy" id="2708301"/>
    <lineage>
        <taxon>Bacteria</taxon>
        <taxon>Pseudomonadati</taxon>
        <taxon>Pseudomonadota</taxon>
        <taxon>Gammaproteobacteria</taxon>
        <taxon>Cellvibrionales</taxon>
        <taxon>Halieaceae</taxon>
        <taxon>Kineobactrum</taxon>
    </lineage>
</organism>
<evidence type="ECO:0000313" key="2">
    <source>
        <dbReference type="Proteomes" id="UP000477680"/>
    </source>
</evidence>
<dbReference type="Gene3D" id="3.30.420.240">
    <property type="match status" value="1"/>
</dbReference>
<evidence type="ECO:0000313" key="1">
    <source>
        <dbReference type="EMBL" id="QIB67160.1"/>
    </source>
</evidence>
<dbReference type="KEGG" id="kim:G3T16_18885"/>
<dbReference type="EMBL" id="CP048711">
    <property type="protein sequence ID" value="QIB67160.1"/>
    <property type="molecule type" value="Genomic_DNA"/>
</dbReference>
<accession>A0A6C0U4S9</accession>
<dbReference type="AlphaFoldDB" id="A0A6C0U4S9"/>
<gene>
    <name evidence="1" type="primary">terL</name>
    <name evidence="1" type="ORF">G3T16_18885</name>
</gene>